<feature type="compositionally biased region" description="Polar residues" evidence="1">
    <location>
        <begin position="1"/>
        <end position="23"/>
    </location>
</feature>
<reference evidence="4" key="1">
    <citation type="submission" date="2017-02" db="UniProtKB">
        <authorList>
            <consortium name="WormBaseParasite"/>
        </authorList>
    </citation>
    <scope>IDENTIFICATION</scope>
</reference>
<evidence type="ECO:0000313" key="2">
    <source>
        <dbReference type="EMBL" id="VDN08225.1"/>
    </source>
</evidence>
<dbReference type="EMBL" id="UYYF01005156">
    <property type="protein sequence ID" value="VDN08225.1"/>
    <property type="molecule type" value="Genomic_DNA"/>
</dbReference>
<dbReference type="WBParaSite" id="TCLT_0001053701-mRNA-1">
    <property type="protein sequence ID" value="TCLT_0001053701-mRNA-1"/>
    <property type="gene ID" value="TCLT_0001053701"/>
</dbReference>
<proteinExistence type="predicted"/>
<feature type="region of interest" description="Disordered" evidence="1">
    <location>
        <begin position="1"/>
        <end position="38"/>
    </location>
</feature>
<evidence type="ECO:0000313" key="4">
    <source>
        <dbReference type="WBParaSite" id="TCLT_0001053701-mRNA-1"/>
    </source>
</evidence>
<feature type="compositionally biased region" description="Acidic residues" evidence="1">
    <location>
        <begin position="28"/>
        <end position="38"/>
    </location>
</feature>
<sequence>MVLRGQATSKSFNPSISSCSEGTNDLDGGNESEIDSDEDLEAGEKWLTLMSLDQMDGWIDRWVDEWMNRWMNGWLDAFDI</sequence>
<protein>
    <submittedName>
        <fullName evidence="2 4">Uncharacterized protein</fullName>
    </submittedName>
</protein>
<dbReference type="AlphaFoldDB" id="A0A0N5DBH5"/>
<gene>
    <name evidence="2" type="ORF">TCLT_LOCUS10526</name>
</gene>
<dbReference type="OrthoDB" id="10068215at2759"/>
<evidence type="ECO:0000313" key="3">
    <source>
        <dbReference type="Proteomes" id="UP000276776"/>
    </source>
</evidence>
<evidence type="ECO:0000256" key="1">
    <source>
        <dbReference type="SAM" id="MobiDB-lite"/>
    </source>
</evidence>
<name>A0A0N5DBH5_THECL</name>
<dbReference type="Proteomes" id="UP000276776">
    <property type="component" value="Unassembled WGS sequence"/>
</dbReference>
<reference evidence="2 3" key="2">
    <citation type="submission" date="2018-11" db="EMBL/GenBank/DDBJ databases">
        <authorList>
            <consortium name="Pathogen Informatics"/>
        </authorList>
    </citation>
    <scope>NUCLEOTIDE SEQUENCE [LARGE SCALE GENOMIC DNA]</scope>
</reference>
<keyword evidence="3" id="KW-1185">Reference proteome</keyword>
<accession>A0A0N5DBH5</accession>
<organism evidence="4">
    <name type="scientific">Thelazia callipaeda</name>
    <name type="common">Oriental eyeworm</name>
    <name type="synonym">Parasitic nematode</name>
    <dbReference type="NCBI Taxonomy" id="103827"/>
    <lineage>
        <taxon>Eukaryota</taxon>
        <taxon>Metazoa</taxon>
        <taxon>Ecdysozoa</taxon>
        <taxon>Nematoda</taxon>
        <taxon>Chromadorea</taxon>
        <taxon>Rhabditida</taxon>
        <taxon>Spirurina</taxon>
        <taxon>Spiruromorpha</taxon>
        <taxon>Thelazioidea</taxon>
        <taxon>Thelaziidae</taxon>
        <taxon>Thelazia</taxon>
    </lineage>
</organism>